<dbReference type="PANTHER" id="PTHR34990:SF2">
    <property type="entry name" value="BLL8164 PROTEIN"/>
    <property type="match status" value="1"/>
</dbReference>
<dbReference type="InterPro" id="IPR004843">
    <property type="entry name" value="Calcineurin-like_PHP"/>
</dbReference>
<evidence type="ECO:0000256" key="5">
    <source>
        <dbReference type="ARBA" id="ARBA00023211"/>
    </source>
</evidence>
<comment type="caution">
    <text evidence="7">The sequence shown here is derived from an EMBL/GenBank/DDBJ whole genome shotgun (WGS) entry which is preliminary data.</text>
</comment>
<keyword evidence="5" id="KW-0464">Manganese</keyword>
<proteinExistence type="predicted"/>
<evidence type="ECO:0000256" key="4">
    <source>
        <dbReference type="ARBA" id="ARBA00023136"/>
    </source>
</evidence>
<keyword evidence="3" id="KW-0479">Metal-binding</keyword>
<keyword evidence="8" id="KW-1185">Reference proteome</keyword>
<feature type="domain" description="Calcineurin-like phosphoesterase" evidence="6">
    <location>
        <begin position="11"/>
        <end position="209"/>
    </location>
</feature>
<keyword evidence="1" id="KW-1003">Cell membrane</keyword>
<gene>
    <name evidence="7" type="ORF">IFO67_05890</name>
</gene>
<evidence type="ECO:0000256" key="1">
    <source>
        <dbReference type="ARBA" id="ARBA00022475"/>
    </source>
</evidence>
<organism evidence="7 8">
    <name type="scientific">Thauera sedimentorum</name>
    <dbReference type="NCBI Taxonomy" id="2767595"/>
    <lineage>
        <taxon>Bacteria</taxon>
        <taxon>Pseudomonadati</taxon>
        <taxon>Pseudomonadota</taxon>
        <taxon>Betaproteobacteria</taxon>
        <taxon>Rhodocyclales</taxon>
        <taxon>Zoogloeaceae</taxon>
        <taxon>Thauera</taxon>
    </lineage>
</organism>
<keyword evidence="4" id="KW-0472">Membrane</keyword>
<reference evidence="8" key="1">
    <citation type="submission" date="2023-07" db="EMBL/GenBank/DDBJ databases">
        <title>Thauera sp. CAU 1555 isolated from sand of Yaerae Beach.</title>
        <authorList>
            <person name="Kim W."/>
        </authorList>
    </citation>
    <scope>NUCLEOTIDE SEQUENCE [LARGE SCALE GENOMIC DNA]</scope>
    <source>
        <strain evidence="8">CAU 1555</strain>
    </source>
</reference>
<sequence length="292" mass="32982">MSVEPRQVRSIFLSDIHLGTRGCQADRLLDFLRHHEAEHLFLIGDIVDFWAMSRGIHWTTTQNTVVQKVLRAARKGTRVVFVPGNHDEALREYVGITFGDIQLEHDWVHQAADGRRYLLLHGDEYDQVTRYHRWVAVIGDVAYNALVRINGWLSWMRRRLGISGYWSLAGYAKRKVKTAVNFIFDFEDSVIHGARERGVDGVICGHIHWAALREVDGLTYVNCGDWVDSCTAILEHLDGRLELVEWRGRQTAPAPLPVETAAGSEDEALAAADPVLAAQGFFRRSKIGSSGR</sequence>
<evidence type="ECO:0000313" key="8">
    <source>
        <dbReference type="Proteomes" id="UP000603602"/>
    </source>
</evidence>
<dbReference type="InterPro" id="IPR043461">
    <property type="entry name" value="LpxH-like"/>
</dbReference>
<name>A0ABR9B7U1_9RHOO</name>
<protein>
    <submittedName>
        <fullName evidence="7">UDP-2,3-diacylglucosamine diphosphatase</fullName>
    </submittedName>
</protein>
<dbReference type="SUPFAM" id="SSF56300">
    <property type="entry name" value="Metallo-dependent phosphatases"/>
    <property type="match status" value="1"/>
</dbReference>
<dbReference type="Pfam" id="PF00149">
    <property type="entry name" value="Metallophos"/>
    <property type="match status" value="1"/>
</dbReference>
<dbReference type="Gene3D" id="3.60.21.10">
    <property type="match status" value="1"/>
</dbReference>
<evidence type="ECO:0000313" key="7">
    <source>
        <dbReference type="EMBL" id="MBD8502408.1"/>
    </source>
</evidence>
<evidence type="ECO:0000256" key="3">
    <source>
        <dbReference type="ARBA" id="ARBA00022723"/>
    </source>
</evidence>
<dbReference type="Proteomes" id="UP000603602">
    <property type="component" value="Unassembled WGS sequence"/>
</dbReference>
<keyword evidence="2" id="KW-0997">Cell inner membrane</keyword>
<dbReference type="InterPro" id="IPR029052">
    <property type="entry name" value="Metallo-depent_PP-like"/>
</dbReference>
<evidence type="ECO:0000256" key="2">
    <source>
        <dbReference type="ARBA" id="ARBA00022519"/>
    </source>
</evidence>
<evidence type="ECO:0000259" key="6">
    <source>
        <dbReference type="Pfam" id="PF00149"/>
    </source>
</evidence>
<accession>A0ABR9B7U1</accession>
<dbReference type="EMBL" id="JACYTO010000001">
    <property type="protein sequence ID" value="MBD8502408.1"/>
    <property type="molecule type" value="Genomic_DNA"/>
</dbReference>
<dbReference type="CDD" id="cd07398">
    <property type="entry name" value="MPP_YbbF-LpxH"/>
    <property type="match status" value="1"/>
</dbReference>
<dbReference type="PANTHER" id="PTHR34990">
    <property type="entry name" value="UDP-2,3-DIACYLGLUCOSAMINE HYDROLASE-RELATED"/>
    <property type="match status" value="1"/>
</dbReference>